<feature type="region of interest" description="Disordered" evidence="4">
    <location>
        <begin position="322"/>
        <end position="351"/>
    </location>
</feature>
<dbReference type="InterPro" id="IPR003593">
    <property type="entry name" value="AAA+_ATPase"/>
</dbReference>
<protein>
    <recommendedName>
        <fullName evidence="5">AAA+ ATPase domain-containing protein</fullName>
    </recommendedName>
</protein>
<comment type="similarity">
    <text evidence="1">Belongs to the AFG1 ATPase family.</text>
</comment>
<evidence type="ECO:0000259" key="5">
    <source>
        <dbReference type="SMART" id="SM00382"/>
    </source>
</evidence>
<dbReference type="Pfam" id="PF03969">
    <property type="entry name" value="AFG1_ATPase"/>
    <property type="match status" value="2"/>
</dbReference>
<sequence length="636" mass="71249">MKRSATSVTITDPLVKYQSLLATGYYCPDPAQHRLAIHLQKIYKRLKDYSPSVDYGARLKAISSTLDESRRTREDSSALAAANHPIRRNPLFSRFFASPEDRDSLALTRVLTGHEAAIQINSPRGLFLSGEVGTGKSMLLDLLADGLPTSRKKRWHFNTFMLYTLSQLETYRKSHPQLGGGDQQYSLLWMAREMIEKSPILFLDEFQFPDRAASKILSNLFTAFFQLGGVLVASSNRMPEDLEKATGFEYASPPPGSGGFLGQMLGFGKSRSRGRGELFGTSSDFSNFLEVLKARCEFWQMEGGKDWRRREMQEPAKDDLRLGSATTDIGTGNTTETSQGTGYMPDNEPVSSDEKLAIPRNYALLNECDGTDWTSSLEAAPWKSSTLTVYGRTVHVPQQHNGVTYWKFHDLVSTYGPADYITMASTFHTFIIDEIPVLTILKKNEARRLITLLDALYEARCKLHVRAAAGPDDLFFPEAKGGSAADDQAETQQDRVDSDATLPETIAEVYQDTTSPFRPNISSYTDPDPDHQDSDFGISPAASRLDFSNTGAFTGEDERFAYKRAASRLWELCGAQWHARDGDDWWQPLPLEARHWEQGPASTLLSSRSGGGNMGERAMRRWARRLNWKNWLGFRG</sequence>
<evidence type="ECO:0000256" key="2">
    <source>
        <dbReference type="ARBA" id="ARBA00022741"/>
    </source>
</evidence>
<dbReference type="PANTHER" id="PTHR12169:SF2">
    <property type="entry name" value="AFG1P"/>
    <property type="match status" value="1"/>
</dbReference>
<keyword evidence="3" id="KW-0067">ATP-binding</keyword>
<organism evidence="6 7">
    <name type="scientific">Apiospora saccharicola</name>
    <dbReference type="NCBI Taxonomy" id="335842"/>
    <lineage>
        <taxon>Eukaryota</taxon>
        <taxon>Fungi</taxon>
        <taxon>Dikarya</taxon>
        <taxon>Ascomycota</taxon>
        <taxon>Pezizomycotina</taxon>
        <taxon>Sordariomycetes</taxon>
        <taxon>Xylariomycetidae</taxon>
        <taxon>Amphisphaeriales</taxon>
        <taxon>Apiosporaceae</taxon>
        <taxon>Apiospora</taxon>
    </lineage>
</organism>
<proteinExistence type="inferred from homology"/>
<dbReference type="EMBL" id="JAQQWM010000008">
    <property type="protein sequence ID" value="KAK8052766.1"/>
    <property type="molecule type" value="Genomic_DNA"/>
</dbReference>
<dbReference type="InterPro" id="IPR027417">
    <property type="entry name" value="P-loop_NTPase"/>
</dbReference>
<dbReference type="InterPro" id="IPR005654">
    <property type="entry name" value="ATPase_AFG1-like"/>
</dbReference>
<feature type="domain" description="AAA+ ATPase" evidence="5">
    <location>
        <begin position="122"/>
        <end position="271"/>
    </location>
</feature>
<gene>
    <name evidence="6" type="ORF">PG996_012067</name>
</gene>
<evidence type="ECO:0000256" key="4">
    <source>
        <dbReference type="SAM" id="MobiDB-lite"/>
    </source>
</evidence>
<evidence type="ECO:0000313" key="7">
    <source>
        <dbReference type="Proteomes" id="UP001446871"/>
    </source>
</evidence>
<feature type="region of interest" description="Disordered" evidence="4">
    <location>
        <begin position="478"/>
        <end position="497"/>
    </location>
</feature>
<evidence type="ECO:0000256" key="3">
    <source>
        <dbReference type="ARBA" id="ARBA00022840"/>
    </source>
</evidence>
<dbReference type="SUPFAM" id="SSF52540">
    <property type="entry name" value="P-loop containing nucleoside triphosphate hydrolases"/>
    <property type="match status" value="1"/>
</dbReference>
<comment type="caution">
    <text evidence="6">The sequence shown here is derived from an EMBL/GenBank/DDBJ whole genome shotgun (WGS) entry which is preliminary data.</text>
</comment>
<dbReference type="PANTHER" id="PTHR12169">
    <property type="entry name" value="ATPASE N2B"/>
    <property type="match status" value="1"/>
</dbReference>
<keyword evidence="2" id="KW-0547">Nucleotide-binding</keyword>
<feature type="compositionally biased region" description="Low complexity" evidence="4">
    <location>
        <begin position="326"/>
        <end position="337"/>
    </location>
</feature>
<name>A0ABR1U1I9_9PEZI</name>
<accession>A0ABR1U1I9</accession>
<keyword evidence="7" id="KW-1185">Reference proteome</keyword>
<evidence type="ECO:0000313" key="6">
    <source>
        <dbReference type="EMBL" id="KAK8052766.1"/>
    </source>
</evidence>
<dbReference type="Proteomes" id="UP001446871">
    <property type="component" value="Unassembled WGS sequence"/>
</dbReference>
<evidence type="ECO:0000256" key="1">
    <source>
        <dbReference type="ARBA" id="ARBA00010322"/>
    </source>
</evidence>
<dbReference type="CDD" id="cd00009">
    <property type="entry name" value="AAA"/>
    <property type="match status" value="1"/>
</dbReference>
<dbReference type="SMART" id="SM00382">
    <property type="entry name" value="AAA"/>
    <property type="match status" value="1"/>
</dbReference>
<reference evidence="6 7" key="1">
    <citation type="submission" date="2023-01" db="EMBL/GenBank/DDBJ databases">
        <title>Analysis of 21 Apiospora genomes using comparative genomics revels a genus with tremendous synthesis potential of carbohydrate active enzymes and secondary metabolites.</title>
        <authorList>
            <person name="Sorensen T."/>
        </authorList>
    </citation>
    <scope>NUCLEOTIDE SEQUENCE [LARGE SCALE GENOMIC DNA]</scope>
    <source>
        <strain evidence="6 7">CBS 83171</strain>
    </source>
</reference>
<dbReference type="Gene3D" id="3.40.50.300">
    <property type="entry name" value="P-loop containing nucleotide triphosphate hydrolases"/>
    <property type="match status" value="1"/>
</dbReference>